<feature type="domain" description="Fungal lipase-type" evidence="16">
    <location>
        <begin position="218"/>
        <end position="341"/>
    </location>
</feature>
<evidence type="ECO:0000256" key="4">
    <source>
        <dbReference type="ARBA" id="ARBA00022553"/>
    </source>
</evidence>
<feature type="region of interest" description="Disordered" evidence="15">
    <location>
        <begin position="1"/>
        <end position="28"/>
    </location>
</feature>
<dbReference type="GO" id="GO:0016298">
    <property type="term" value="F:lipase activity"/>
    <property type="evidence" value="ECO:0007669"/>
    <property type="project" value="TreeGrafter"/>
</dbReference>
<keyword evidence="9" id="KW-0442">Lipid degradation</keyword>
<evidence type="ECO:0000256" key="1">
    <source>
        <dbReference type="ARBA" id="ARBA00001913"/>
    </source>
</evidence>
<keyword evidence="11" id="KW-0443">Lipid metabolism</keyword>
<evidence type="ECO:0000256" key="5">
    <source>
        <dbReference type="ARBA" id="ARBA00022692"/>
    </source>
</evidence>
<evidence type="ECO:0000256" key="7">
    <source>
        <dbReference type="ARBA" id="ARBA00022801"/>
    </source>
</evidence>
<comment type="catalytic activity">
    <reaction evidence="13">
        <text>a 1,2-diacyl-sn-glycerol + H2O = a 2-acylglycerol + a fatty acid + H(+)</text>
        <dbReference type="Rhea" id="RHEA:33275"/>
        <dbReference type="ChEBI" id="CHEBI:15377"/>
        <dbReference type="ChEBI" id="CHEBI:15378"/>
        <dbReference type="ChEBI" id="CHEBI:17389"/>
        <dbReference type="ChEBI" id="CHEBI:17815"/>
        <dbReference type="ChEBI" id="CHEBI:28868"/>
        <dbReference type="EC" id="3.1.1.116"/>
    </reaction>
    <physiologicalReaction direction="left-to-right" evidence="13">
        <dbReference type="Rhea" id="RHEA:33276"/>
    </physiologicalReaction>
</comment>
<comment type="cofactor">
    <cofactor evidence="1">
        <name>Ca(2+)</name>
        <dbReference type="ChEBI" id="CHEBI:29108"/>
    </cofactor>
</comment>
<dbReference type="GO" id="GO:0005886">
    <property type="term" value="C:plasma membrane"/>
    <property type="evidence" value="ECO:0007669"/>
    <property type="project" value="UniProtKB-SubCell"/>
</dbReference>
<evidence type="ECO:0000256" key="11">
    <source>
        <dbReference type="ARBA" id="ARBA00023098"/>
    </source>
</evidence>
<dbReference type="GO" id="GO:0016042">
    <property type="term" value="P:lipid catabolic process"/>
    <property type="evidence" value="ECO:0007669"/>
    <property type="project" value="UniProtKB-KW"/>
</dbReference>
<keyword evidence="3" id="KW-1003">Cell membrane</keyword>
<keyword evidence="18" id="KW-1185">Reference proteome</keyword>
<evidence type="ECO:0000256" key="2">
    <source>
        <dbReference type="ARBA" id="ARBA00004651"/>
    </source>
</evidence>
<comment type="subcellular location">
    <subcellularLocation>
        <location evidence="2">Cell membrane</location>
        <topology evidence="2">Multi-pass membrane protein</topology>
    </subcellularLocation>
</comment>
<evidence type="ECO:0000259" key="16">
    <source>
        <dbReference type="Pfam" id="PF01764"/>
    </source>
</evidence>
<proteinExistence type="predicted"/>
<keyword evidence="7" id="KW-0378">Hydrolase</keyword>
<dbReference type="AlphaFoldDB" id="A0A2R5GKJ1"/>
<sequence>MGRQFRRTESAPTQPNKLGRVPSTKFKPNKPLVRKRSLKAYLVVLIFSMGCWFRPEDPQLLVQTIAETSSFDELMANLSLTDVLSTEYVLGASYYSLWTKLNEAMSAAVLHFQDAPNVPVYRLLPLLKLQFEYIAKHRMDKHTLKREYAMFGARHTKVEKLDQFADMIGFSEAVYDGELVIRNFLDTTGYELLQYEPAVSYEKPSYFIAYHPLRQHAIVSIKGTSSVSDLLTDVLHTPVPFLRDSWVHSGMLNAARFLVNRTESLIKNIFAPLDYRVTFTGHSLGAGTAQLATLIYRWERNWTGIDCIAVAPPPTLNKQATNYTKDIIWSLVAGDDIFPRWNFGLISANARILADLDAEMQESGKSLDEFYEEFDYLTMTQEYRKTIEEVASSKGAHIDMHVSGEITYVTRTTE</sequence>
<evidence type="ECO:0000256" key="9">
    <source>
        <dbReference type="ARBA" id="ARBA00022963"/>
    </source>
</evidence>
<evidence type="ECO:0000313" key="17">
    <source>
        <dbReference type="EMBL" id="GBG30248.1"/>
    </source>
</evidence>
<evidence type="ECO:0000256" key="3">
    <source>
        <dbReference type="ARBA" id="ARBA00022475"/>
    </source>
</evidence>
<dbReference type="SUPFAM" id="SSF53474">
    <property type="entry name" value="alpha/beta-Hydrolases"/>
    <property type="match status" value="1"/>
</dbReference>
<evidence type="ECO:0000313" key="18">
    <source>
        <dbReference type="Proteomes" id="UP000241890"/>
    </source>
</evidence>
<dbReference type="Gene3D" id="3.40.50.1820">
    <property type="entry name" value="alpha/beta hydrolase"/>
    <property type="match status" value="1"/>
</dbReference>
<comment type="caution">
    <text evidence="17">The sequence shown here is derived from an EMBL/GenBank/DDBJ whole genome shotgun (WGS) entry which is preliminary data.</text>
</comment>
<evidence type="ECO:0000256" key="15">
    <source>
        <dbReference type="SAM" id="MobiDB-lite"/>
    </source>
</evidence>
<protein>
    <recommendedName>
        <fullName evidence="14">sn-1-specific diacylglycerol lipase</fullName>
        <ecNumber evidence="14">3.1.1.116</ecNumber>
    </recommendedName>
</protein>
<dbReference type="PANTHER" id="PTHR45792:SF8">
    <property type="entry name" value="DIACYLGLYCEROL LIPASE-ALPHA"/>
    <property type="match status" value="1"/>
</dbReference>
<dbReference type="Proteomes" id="UP000241890">
    <property type="component" value="Unassembled WGS sequence"/>
</dbReference>
<dbReference type="InterPro" id="IPR052214">
    <property type="entry name" value="DAG_Lipase-Related"/>
</dbReference>
<evidence type="ECO:0000256" key="6">
    <source>
        <dbReference type="ARBA" id="ARBA00022723"/>
    </source>
</evidence>
<organism evidence="17 18">
    <name type="scientific">Hondaea fermentalgiana</name>
    <dbReference type="NCBI Taxonomy" id="2315210"/>
    <lineage>
        <taxon>Eukaryota</taxon>
        <taxon>Sar</taxon>
        <taxon>Stramenopiles</taxon>
        <taxon>Bigyra</taxon>
        <taxon>Labyrinthulomycetes</taxon>
        <taxon>Thraustochytrida</taxon>
        <taxon>Thraustochytriidae</taxon>
        <taxon>Hondaea</taxon>
    </lineage>
</organism>
<keyword evidence="6" id="KW-0479">Metal-binding</keyword>
<keyword evidence="10" id="KW-1133">Transmembrane helix</keyword>
<name>A0A2R5GKJ1_9STRA</name>
<dbReference type="Pfam" id="PF01764">
    <property type="entry name" value="Lipase_3"/>
    <property type="match status" value="1"/>
</dbReference>
<dbReference type="EMBL" id="BEYU01000074">
    <property type="protein sequence ID" value="GBG30248.1"/>
    <property type="molecule type" value="Genomic_DNA"/>
</dbReference>
<dbReference type="InterPro" id="IPR002921">
    <property type="entry name" value="Fungal_lipase-type"/>
</dbReference>
<dbReference type="GO" id="GO:0046872">
    <property type="term" value="F:metal ion binding"/>
    <property type="evidence" value="ECO:0007669"/>
    <property type="project" value="UniProtKB-KW"/>
</dbReference>
<dbReference type="CDD" id="cd00519">
    <property type="entry name" value="Lipase_3"/>
    <property type="match status" value="1"/>
</dbReference>
<evidence type="ECO:0000256" key="13">
    <source>
        <dbReference type="ARBA" id="ARBA00024531"/>
    </source>
</evidence>
<dbReference type="InParanoid" id="A0A2R5GKJ1"/>
<evidence type="ECO:0000256" key="10">
    <source>
        <dbReference type="ARBA" id="ARBA00022989"/>
    </source>
</evidence>
<gene>
    <name evidence="17" type="ORF">FCC1311_023441</name>
</gene>
<accession>A0A2R5GKJ1</accession>
<keyword evidence="8" id="KW-0106">Calcium</keyword>
<evidence type="ECO:0000256" key="12">
    <source>
        <dbReference type="ARBA" id="ARBA00023136"/>
    </source>
</evidence>
<evidence type="ECO:0000256" key="8">
    <source>
        <dbReference type="ARBA" id="ARBA00022837"/>
    </source>
</evidence>
<keyword evidence="4" id="KW-0597">Phosphoprotein</keyword>
<dbReference type="PANTHER" id="PTHR45792">
    <property type="entry name" value="DIACYLGLYCEROL LIPASE HOMOLOG-RELATED"/>
    <property type="match status" value="1"/>
</dbReference>
<dbReference type="EC" id="3.1.1.116" evidence="14"/>
<keyword evidence="5" id="KW-0812">Transmembrane</keyword>
<dbReference type="InterPro" id="IPR029058">
    <property type="entry name" value="AB_hydrolase_fold"/>
</dbReference>
<dbReference type="OrthoDB" id="45753at2759"/>
<evidence type="ECO:0000256" key="14">
    <source>
        <dbReference type="ARBA" id="ARBA00026104"/>
    </source>
</evidence>
<keyword evidence="12" id="KW-0472">Membrane</keyword>
<feature type="non-terminal residue" evidence="17">
    <location>
        <position position="414"/>
    </location>
</feature>
<reference evidence="17 18" key="1">
    <citation type="submission" date="2017-12" db="EMBL/GenBank/DDBJ databases">
        <title>Sequencing, de novo assembly and annotation of complete genome of a new Thraustochytrid species, strain FCC1311.</title>
        <authorList>
            <person name="Sedici K."/>
            <person name="Godart F."/>
            <person name="Aiese Cigliano R."/>
            <person name="Sanseverino W."/>
            <person name="Barakat M."/>
            <person name="Ortet P."/>
            <person name="Marechal E."/>
            <person name="Cagnac O."/>
            <person name="Amato A."/>
        </authorList>
    </citation>
    <scope>NUCLEOTIDE SEQUENCE [LARGE SCALE GENOMIC DNA]</scope>
</reference>